<evidence type="ECO:0000313" key="2">
    <source>
        <dbReference type="EMBL" id="JAD54430.1"/>
    </source>
</evidence>
<reference evidence="2" key="1">
    <citation type="submission" date="2014-09" db="EMBL/GenBank/DDBJ databases">
        <authorList>
            <person name="Magalhaes I.L.F."/>
            <person name="Oliveira U."/>
            <person name="Santos F.R."/>
            <person name="Vidigal T.H.D.A."/>
            <person name="Brescovit A.D."/>
            <person name="Santos A.J."/>
        </authorList>
    </citation>
    <scope>NUCLEOTIDE SEQUENCE</scope>
    <source>
        <tissue evidence="2">Shoot tissue taken approximately 20 cm above the soil surface</tissue>
    </source>
</reference>
<name>A0A0A9AZS2_ARUDO</name>
<feature type="compositionally biased region" description="Basic and acidic residues" evidence="1">
    <location>
        <begin position="23"/>
        <end position="42"/>
    </location>
</feature>
<sequence length="42" mass="4665">MHGQRNSGRPGKGTPMGRGRWVRLLEREEGSLGKKRAMDGKS</sequence>
<feature type="region of interest" description="Disordered" evidence="1">
    <location>
        <begin position="1"/>
        <end position="42"/>
    </location>
</feature>
<organism evidence="2">
    <name type="scientific">Arundo donax</name>
    <name type="common">Giant reed</name>
    <name type="synonym">Donax arundinaceus</name>
    <dbReference type="NCBI Taxonomy" id="35708"/>
    <lineage>
        <taxon>Eukaryota</taxon>
        <taxon>Viridiplantae</taxon>
        <taxon>Streptophyta</taxon>
        <taxon>Embryophyta</taxon>
        <taxon>Tracheophyta</taxon>
        <taxon>Spermatophyta</taxon>
        <taxon>Magnoliopsida</taxon>
        <taxon>Liliopsida</taxon>
        <taxon>Poales</taxon>
        <taxon>Poaceae</taxon>
        <taxon>PACMAD clade</taxon>
        <taxon>Arundinoideae</taxon>
        <taxon>Arundineae</taxon>
        <taxon>Arundo</taxon>
    </lineage>
</organism>
<evidence type="ECO:0000256" key="1">
    <source>
        <dbReference type="SAM" id="MobiDB-lite"/>
    </source>
</evidence>
<protein>
    <submittedName>
        <fullName evidence="2">Uncharacterized protein</fullName>
    </submittedName>
</protein>
<dbReference type="AlphaFoldDB" id="A0A0A9AZS2"/>
<dbReference type="EMBL" id="GBRH01243465">
    <property type="protein sequence ID" value="JAD54430.1"/>
    <property type="molecule type" value="Transcribed_RNA"/>
</dbReference>
<proteinExistence type="predicted"/>
<reference evidence="2" key="2">
    <citation type="journal article" date="2015" name="Data Brief">
        <title>Shoot transcriptome of the giant reed, Arundo donax.</title>
        <authorList>
            <person name="Barrero R.A."/>
            <person name="Guerrero F.D."/>
            <person name="Moolhuijzen P."/>
            <person name="Goolsby J.A."/>
            <person name="Tidwell J."/>
            <person name="Bellgard S.E."/>
            <person name="Bellgard M.I."/>
        </authorList>
    </citation>
    <scope>NUCLEOTIDE SEQUENCE</scope>
    <source>
        <tissue evidence="2">Shoot tissue taken approximately 20 cm above the soil surface</tissue>
    </source>
</reference>
<accession>A0A0A9AZS2</accession>